<accession>A0A194X0Q6</accession>
<sequence>MSSKKKTKKPPAPRRPRNLRLGPKDFTLFRKLPSEIRLEIYKLTLPPAQLITITSEKKVDKDTNLYYFEVGALYQVPTLLHVCKESREFAEKYYSIQLQDNLGGNGVWMSSNDVIFFENDDTFFAFFDSDGSIPKTTLTCKLPAIAFKEWLWGSDPTVQVLFKMGQPADIYQLRYNGSPSIWNVGFENNLSTIWDWEAKMLGYDYLRPNVHTITFKKMREVLEQCQLPTLIPRPETS</sequence>
<dbReference type="Proteomes" id="UP000070700">
    <property type="component" value="Unassembled WGS sequence"/>
</dbReference>
<dbReference type="PANTHER" id="PTHR35910">
    <property type="entry name" value="2EXR DOMAIN-CONTAINING PROTEIN"/>
    <property type="match status" value="1"/>
</dbReference>
<dbReference type="KEGG" id="psco:LY89DRAFT_737426"/>
<dbReference type="AlphaFoldDB" id="A0A194X0Q6"/>
<evidence type="ECO:0000256" key="1">
    <source>
        <dbReference type="SAM" id="MobiDB-lite"/>
    </source>
</evidence>
<dbReference type="Pfam" id="PF20150">
    <property type="entry name" value="2EXR"/>
    <property type="match status" value="1"/>
</dbReference>
<feature type="region of interest" description="Disordered" evidence="1">
    <location>
        <begin position="1"/>
        <end position="21"/>
    </location>
</feature>
<dbReference type="GeneID" id="28829976"/>
<evidence type="ECO:0000313" key="3">
    <source>
        <dbReference type="EMBL" id="KUJ13447.1"/>
    </source>
</evidence>
<gene>
    <name evidence="3" type="ORF">LY89DRAFT_737426</name>
</gene>
<evidence type="ECO:0000313" key="4">
    <source>
        <dbReference type="Proteomes" id="UP000070700"/>
    </source>
</evidence>
<evidence type="ECO:0000259" key="2">
    <source>
        <dbReference type="Pfam" id="PF20150"/>
    </source>
</evidence>
<feature type="domain" description="2EXR" evidence="2">
    <location>
        <begin position="26"/>
        <end position="111"/>
    </location>
</feature>
<dbReference type="RefSeq" id="XP_018067802.1">
    <property type="nucleotide sequence ID" value="XM_018220250.1"/>
</dbReference>
<organism evidence="3 4">
    <name type="scientific">Mollisia scopiformis</name>
    <name type="common">Conifer needle endophyte fungus</name>
    <name type="synonym">Phialocephala scopiformis</name>
    <dbReference type="NCBI Taxonomy" id="149040"/>
    <lineage>
        <taxon>Eukaryota</taxon>
        <taxon>Fungi</taxon>
        <taxon>Dikarya</taxon>
        <taxon>Ascomycota</taxon>
        <taxon>Pezizomycotina</taxon>
        <taxon>Leotiomycetes</taxon>
        <taxon>Helotiales</taxon>
        <taxon>Mollisiaceae</taxon>
        <taxon>Mollisia</taxon>
    </lineage>
</organism>
<keyword evidence="4" id="KW-1185">Reference proteome</keyword>
<dbReference type="InterPro" id="IPR045518">
    <property type="entry name" value="2EXR"/>
</dbReference>
<proteinExistence type="predicted"/>
<dbReference type="InParanoid" id="A0A194X0Q6"/>
<dbReference type="PANTHER" id="PTHR35910:SF6">
    <property type="entry name" value="2EXR DOMAIN-CONTAINING PROTEIN"/>
    <property type="match status" value="1"/>
</dbReference>
<feature type="compositionally biased region" description="Basic residues" evidence="1">
    <location>
        <begin position="1"/>
        <end position="18"/>
    </location>
</feature>
<name>A0A194X0Q6_MOLSC</name>
<dbReference type="OrthoDB" id="4737394at2759"/>
<dbReference type="EMBL" id="KQ947422">
    <property type="protein sequence ID" value="KUJ13447.1"/>
    <property type="molecule type" value="Genomic_DNA"/>
</dbReference>
<protein>
    <recommendedName>
        <fullName evidence="2">2EXR domain-containing protein</fullName>
    </recommendedName>
</protein>
<reference evidence="3 4" key="1">
    <citation type="submission" date="2015-10" db="EMBL/GenBank/DDBJ databases">
        <title>Full genome of DAOMC 229536 Phialocephala scopiformis, a fungal endophyte of spruce producing the potent anti-insectan compound rugulosin.</title>
        <authorList>
            <consortium name="DOE Joint Genome Institute"/>
            <person name="Walker A.K."/>
            <person name="Frasz S.L."/>
            <person name="Seifert K.A."/>
            <person name="Miller J.D."/>
            <person name="Mondo S.J."/>
            <person name="Labutti K."/>
            <person name="Lipzen A."/>
            <person name="Dockter R."/>
            <person name="Kennedy M."/>
            <person name="Grigoriev I.V."/>
            <person name="Spatafora J.W."/>
        </authorList>
    </citation>
    <scope>NUCLEOTIDE SEQUENCE [LARGE SCALE GENOMIC DNA]</scope>
    <source>
        <strain evidence="3 4">CBS 120377</strain>
    </source>
</reference>